<evidence type="ECO:0000313" key="2">
    <source>
        <dbReference type="Proteomes" id="UP000207627"/>
    </source>
</evidence>
<dbReference type="EMBL" id="KU599889">
    <property type="protein sequence ID" value="ANB41056.1"/>
    <property type="molecule type" value="Genomic_DNA"/>
</dbReference>
<organism evidence="1 2">
    <name type="scientific">Flavobacterium phage 1H</name>
    <dbReference type="NCBI Taxonomy" id="1792272"/>
    <lineage>
        <taxon>Viruses</taxon>
        <taxon>Duplodnaviria</taxon>
        <taxon>Heunggongvirae</taxon>
        <taxon>Uroviricota</taxon>
        <taxon>Caudoviricetes</taxon>
        <taxon>Duneviridae</taxon>
        <taxon>Unahavirus</taxon>
        <taxon>Unahavirus uv1H</taxon>
    </lineage>
</organism>
<protein>
    <submittedName>
        <fullName evidence="1">Uncharacterized protein</fullName>
    </submittedName>
</protein>
<evidence type="ECO:0000313" key="1">
    <source>
        <dbReference type="EMBL" id="ANB41056.1"/>
    </source>
</evidence>
<dbReference type="GeneID" id="30307348"/>
<dbReference type="OrthoDB" id="6115at10239"/>
<dbReference type="Proteomes" id="UP000207627">
    <property type="component" value="Segment"/>
</dbReference>
<dbReference type="RefSeq" id="YP_009321848.1">
    <property type="nucleotide sequence ID" value="NC_031911.1"/>
</dbReference>
<dbReference type="KEGG" id="vg:30307348"/>
<accession>A0A1B0WME8</accession>
<name>A0A1B0WME8_9CAUD</name>
<keyword evidence="2" id="KW-1185">Reference proteome</keyword>
<reference evidence="1 2" key="1">
    <citation type="submission" date="2016-01" db="EMBL/GenBank/DDBJ databases">
        <title>Molecular aspects and genomic diversity of bacteriophages-specific to fish pathogen Flavobacterium psychrophilum.</title>
        <authorList>
            <person name="Castillo D."/>
            <person name="Middelboe M."/>
        </authorList>
    </citation>
    <scope>NUCLEOTIDE SEQUENCE [LARGE SCALE GENOMIC DNA]</scope>
</reference>
<proteinExistence type="predicted"/>
<sequence>MNMFRKSVPKPAPGAGAPKGKDQYVTIAYVADLVKEAFPRPDENGVLLQGNIIFKPGARFEKIYETDESQKASHKFEGDADAGGFLKSFVGTHPGDELAINEFVQNNIEEPVILLYPIDCNTGLRKVVGLPCNPMYLKAEFEDSKDGAKHTLTYEQRRRDRHVAKFYSGEITYLEHAITPTTDIALATVSGFVYQLPANTSGLITDISISAIDIAHKKTISIVGSGGLEPATLSGGVSGPVTILLDNGTQWIAYKNAVIHFQVFDAGAITYLKELSRS</sequence>